<evidence type="ECO:0000313" key="2">
    <source>
        <dbReference type="Proteomes" id="UP001060215"/>
    </source>
</evidence>
<dbReference type="EMBL" id="CM045767">
    <property type="protein sequence ID" value="KAI7998999.1"/>
    <property type="molecule type" value="Genomic_DNA"/>
</dbReference>
<dbReference type="Proteomes" id="UP001060215">
    <property type="component" value="Chromosome 10"/>
</dbReference>
<keyword evidence="2" id="KW-1185">Reference proteome</keyword>
<accession>A0ACC0GDS7</accession>
<reference evidence="1 2" key="1">
    <citation type="journal article" date="2022" name="Plant J.">
        <title>Chromosome-level genome of Camellia lanceoleosa provides a valuable resource for understanding genome evolution and self-incompatibility.</title>
        <authorList>
            <person name="Gong W."/>
            <person name="Xiao S."/>
            <person name="Wang L."/>
            <person name="Liao Z."/>
            <person name="Chang Y."/>
            <person name="Mo W."/>
            <person name="Hu G."/>
            <person name="Li W."/>
            <person name="Zhao G."/>
            <person name="Zhu H."/>
            <person name="Hu X."/>
            <person name="Ji K."/>
            <person name="Xiang X."/>
            <person name="Song Q."/>
            <person name="Yuan D."/>
            <person name="Jin S."/>
            <person name="Zhang L."/>
        </authorList>
    </citation>
    <scope>NUCLEOTIDE SEQUENCE [LARGE SCALE GENOMIC DNA]</scope>
    <source>
        <strain evidence="1">SQ_2022a</strain>
    </source>
</reference>
<sequence length="100" mass="12021">MKAMDPIELLRILSTCHFGKFCSKKFLSIVHPKTKESLFGDSVRLVRPDLGPPQLLLRPRHLPRALRHWQLWRRPLLQRPRRLPSRHPSRNHLWRRTILL</sequence>
<name>A0ACC0GDS7_9ERIC</name>
<organism evidence="1 2">
    <name type="scientific">Camellia lanceoleosa</name>
    <dbReference type="NCBI Taxonomy" id="1840588"/>
    <lineage>
        <taxon>Eukaryota</taxon>
        <taxon>Viridiplantae</taxon>
        <taxon>Streptophyta</taxon>
        <taxon>Embryophyta</taxon>
        <taxon>Tracheophyta</taxon>
        <taxon>Spermatophyta</taxon>
        <taxon>Magnoliopsida</taxon>
        <taxon>eudicotyledons</taxon>
        <taxon>Gunneridae</taxon>
        <taxon>Pentapetalae</taxon>
        <taxon>asterids</taxon>
        <taxon>Ericales</taxon>
        <taxon>Theaceae</taxon>
        <taxon>Camellia</taxon>
    </lineage>
</organism>
<protein>
    <submittedName>
        <fullName evidence="1">Protein GRAVITROPIC IN THE LIGHT 1</fullName>
    </submittedName>
</protein>
<proteinExistence type="predicted"/>
<gene>
    <name evidence="1" type="ORF">LOK49_LG10G01497</name>
</gene>
<comment type="caution">
    <text evidence="1">The sequence shown here is derived from an EMBL/GenBank/DDBJ whole genome shotgun (WGS) entry which is preliminary data.</text>
</comment>
<evidence type="ECO:0000313" key="1">
    <source>
        <dbReference type="EMBL" id="KAI7998999.1"/>
    </source>
</evidence>